<proteinExistence type="predicted"/>
<dbReference type="EMBL" id="FODS01000016">
    <property type="protein sequence ID" value="SEO93210.1"/>
    <property type="molecule type" value="Genomic_DNA"/>
</dbReference>
<evidence type="ECO:0000313" key="2">
    <source>
        <dbReference type="EMBL" id="SEO93210.1"/>
    </source>
</evidence>
<organism evidence="2 3">
    <name type="scientific">Salinihabitans flavidus</name>
    <dbReference type="NCBI Taxonomy" id="569882"/>
    <lineage>
        <taxon>Bacteria</taxon>
        <taxon>Pseudomonadati</taxon>
        <taxon>Pseudomonadota</taxon>
        <taxon>Alphaproteobacteria</taxon>
        <taxon>Rhodobacterales</taxon>
        <taxon>Roseobacteraceae</taxon>
        <taxon>Salinihabitans</taxon>
    </lineage>
</organism>
<dbReference type="STRING" id="569882.SAMN04490248_11679"/>
<feature type="transmembrane region" description="Helical" evidence="1">
    <location>
        <begin position="73"/>
        <end position="93"/>
    </location>
</feature>
<keyword evidence="1" id="KW-0472">Membrane</keyword>
<protein>
    <recommendedName>
        <fullName evidence="4">Dihydroorotate dehydrogenase</fullName>
    </recommendedName>
</protein>
<evidence type="ECO:0000313" key="3">
    <source>
        <dbReference type="Proteomes" id="UP000198893"/>
    </source>
</evidence>
<gene>
    <name evidence="2" type="ORF">SAMN04490248_11679</name>
</gene>
<reference evidence="2 3" key="1">
    <citation type="submission" date="2016-10" db="EMBL/GenBank/DDBJ databases">
        <authorList>
            <person name="de Groot N.N."/>
        </authorList>
    </citation>
    <scope>NUCLEOTIDE SEQUENCE [LARGE SCALE GENOMIC DNA]</scope>
    <source>
        <strain evidence="2 3">DSM 27842</strain>
    </source>
</reference>
<accession>A0A1H8TQ98</accession>
<keyword evidence="1" id="KW-0812">Transmembrane</keyword>
<dbReference type="Proteomes" id="UP000198893">
    <property type="component" value="Unassembled WGS sequence"/>
</dbReference>
<keyword evidence="3" id="KW-1185">Reference proteome</keyword>
<dbReference type="AlphaFoldDB" id="A0A1H8TQ98"/>
<evidence type="ECO:0008006" key="4">
    <source>
        <dbReference type="Google" id="ProtNLM"/>
    </source>
</evidence>
<evidence type="ECO:0000256" key="1">
    <source>
        <dbReference type="SAM" id="Phobius"/>
    </source>
</evidence>
<name>A0A1H8TQ98_9RHOB</name>
<keyword evidence="1" id="KW-1133">Transmembrane helix</keyword>
<sequence length="128" mass="12987">MTMAETDTDDKMLEALLTGARDAAWTEPSPDLMTRVLADANAAQPGPATSAPTRSLRPRGGALARLLRPIGGWPAAAGLVAASLFGVWIGIAAPDLVLPGGPEALTDGQGTAYLAEFGTEIAFLADGG</sequence>